<evidence type="ECO:0000313" key="1">
    <source>
        <dbReference type="EMBL" id="EDU48998.1"/>
    </source>
</evidence>
<reference evidence="2" key="1">
    <citation type="journal article" date="2013" name="G3 (Bethesda)">
        <title>Comparative genomics of a plant-pathogenic fungus, Pyrenophora tritici-repentis, reveals transduplication and the impact of repeat elements on pathogenicity and population divergence.</title>
        <authorList>
            <person name="Manning V.A."/>
            <person name="Pandelova I."/>
            <person name="Dhillon B."/>
            <person name="Wilhelm L.J."/>
            <person name="Goodwin S.B."/>
            <person name="Berlin A.M."/>
            <person name="Figueroa M."/>
            <person name="Freitag M."/>
            <person name="Hane J.K."/>
            <person name="Henrissat B."/>
            <person name="Holman W.H."/>
            <person name="Kodira C.D."/>
            <person name="Martin J."/>
            <person name="Oliver R.P."/>
            <person name="Robbertse B."/>
            <person name="Schackwitz W."/>
            <person name="Schwartz D.C."/>
            <person name="Spatafora J.W."/>
            <person name="Turgeon B.G."/>
            <person name="Yandava C."/>
            <person name="Young S."/>
            <person name="Zhou S."/>
            <person name="Zeng Q."/>
            <person name="Grigoriev I.V."/>
            <person name="Ma L.-J."/>
            <person name="Ciuffetti L.M."/>
        </authorList>
    </citation>
    <scope>NUCLEOTIDE SEQUENCE [LARGE SCALE GENOMIC DNA]</scope>
    <source>
        <strain evidence="2">Pt-1C-BFP</strain>
    </source>
</reference>
<sequence>MIHYYGRLLSGTRPTLGWYRPVLQLRKPLIAMVACGRPHSCLPRSRPPASIKCGHGPIASPVSHAWTDNAIKGRQDQHLASRRASKCPWYLSDAHEASPSLGLGHEPEAMPSRTCDTTRIPAGPIEALCTLLPTRTALLSGVLSQLAGV</sequence>
<proteinExistence type="predicted"/>
<evidence type="ECO:0000313" key="2">
    <source>
        <dbReference type="Proteomes" id="UP000001471"/>
    </source>
</evidence>
<dbReference type="Proteomes" id="UP000001471">
    <property type="component" value="Unassembled WGS sequence"/>
</dbReference>
<organism evidence="1 2">
    <name type="scientific">Pyrenophora tritici-repentis (strain Pt-1C-BFP)</name>
    <name type="common">Wheat tan spot fungus</name>
    <name type="synonym">Drechslera tritici-repentis</name>
    <dbReference type="NCBI Taxonomy" id="426418"/>
    <lineage>
        <taxon>Eukaryota</taxon>
        <taxon>Fungi</taxon>
        <taxon>Dikarya</taxon>
        <taxon>Ascomycota</taxon>
        <taxon>Pezizomycotina</taxon>
        <taxon>Dothideomycetes</taxon>
        <taxon>Pleosporomycetidae</taxon>
        <taxon>Pleosporales</taxon>
        <taxon>Pleosporineae</taxon>
        <taxon>Pleosporaceae</taxon>
        <taxon>Pyrenophora</taxon>
    </lineage>
</organism>
<accession>B2W5S0</accession>
<dbReference type="EMBL" id="DS231619">
    <property type="protein sequence ID" value="EDU48998.1"/>
    <property type="molecule type" value="Genomic_DNA"/>
</dbReference>
<protein>
    <submittedName>
        <fullName evidence="1">Uncharacterized protein</fullName>
    </submittedName>
</protein>
<dbReference type="AlphaFoldDB" id="B2W5S0"/>
<dbReference type="InParanoid" id="B2W5S0"/>
<gene>
    <name evidence="1" type="ORF">PTRG_06078</name>
</gene>
<name>B2W5S0_PYRTR</name>
<dbReference type="HOGENOM" id="CLU_1750644_0_0_1"/>